<protein>
    <recommendedName>
        <fullName evidence="6">Major facilitator superfamily (MFS) profile domain-containing protein</fullName>
    </recommendedName>
</protein>
<feature type="transmembrane region" description="Helical" evidence="5">
    <location>
        <begin position="320"/>
        <end position="338"/>
    </location>
</feature>
<feature type="domain" description="Major facilitator superfamily (MFS) profile" evidence="6">
    <location>
        <begin position="278"/>
        <end position="470"/>
    </location>
</feature>
<feature type="transmembrane region" description="Helical" evidence="5">
    <location>
        <begin position="350"/>
        <end position="369"/>
    </location>
</feature>
<organism evidence="7 8">
    <name type="scientific">Tolypothrix tenuis PCC 7101</name>
    <dbReference type="NCBI Taxonomy" id="231146"/>
    <lineage>
        <taxon>Bacteria</taxon>
        <taxon>Bacillati</taxon>
        <taxon>Cyanobacteriota</taxon>
        <taxon>Cyanophyceae</taxon>
        <taxon>Nostocales</taxon>
        <taxon>Tolypothrichaceae</taxon>
        <taxon>Tolypothrix</taxon>
    </lineage>
</organism>
<dbReference type="PANTHER" id="PTHR23526:SF2">
    <property type="entry name" value="MAJOR FACILITATOR SUPERFAMILY (MFS) PROFILE DOMAIN-CONTAINING PROTEIN"/>
    <property type="match status" value="1"/>
</dbReference>
<dbReference type="Proteomes" id="UP000218785">
    <property type="component" value="Chromosome"/>
</dbReference>
<feature type="transmembrane region" description="Helical" evidence="5">
    <location>
        <begin position="413"/>
        <end position="438"/>
    </location>
</feature>
<dbReference type="GO" id="GO:0005886">
    <property type="term" value="C:plasma membrane"/>
    <property type="evidence" value="ECO:0007669"/>
    <property type="project" value="UniProtKB-SubCell"/>
</dbReference>
<evidence type="ECO:0000256" key="5">
    <source>
        <dbReference type="SAM" id="Phobius"/>
    </source>
</evidence>
<dbReference type="KEGG" id="ttq:NIES37_30990"/>
<evidence type="ECO:0000256" key="2">
    <source>
        <dbReference type="ARBA" id="ARBA00022692"/>
    </source>
</evidence>
<evidence type="ECO:0000313" key="8">
    <source>
        <dbReference type="Proteomes" id="UP000218785"/>
    </source>
</evidence>
<evidence type="ECO:0000313" key="7">
    <source>
        <dbReference type="EMBL" id="BAY99120.1"/>
    </source>
</evidence>
<keyword evidence="3 5" id="KW-1133">Transmembrane helix</keyword>
<dbReference type="InterPro" id="IPR052528">
    <property type="entry name" value="Sugar_transport-like"/>
</dbReference>
<dbReference type="SUPFAM" id="SSF103473">
    <property type="entry name" value="MFS general substrate transporter"/>
    <property type="match status" value="1"/>
</dbReference>
<feature type="transmembrane region" description="Helical" evidence="5">
    <location>
        <begin position="215"/>
        <end position="235"/>
    </location>
</feature>
<dbReference type="PANTHER" id="PTHR23526">
    <property type="entry name" value="INTEGRAL MEMBRANE TRANSPORT PROTEIN-RELATED"/>
    <property type="match status" value="1"/>
</dbReference>
<dbReference type="GO" id="GO:0022857">
    <property type="term" value="F:transmembrane transporter activity"/>
    <property type="evidence" value="ECO:0007669"/>
    <property type="project" value="InterPro"/>
</dbReference>
<reference evidence="7 8" key="1">
    <citation type="submission" date="2017-06" db="EMBL/GenBank/DDBJ databases">
        <title>Genome sequencing of cyanobaciteial culture collection at National Institute for Environmental Studies (NIES).</title>
        <authorList>
            <person name="Hirose Y."/>
            <person name="Shimura Y."/>
            <person name="Fujisawa T."/>
            <person name="Nakamura Y."/>
            <person name="Kawachi M."/>
        </authorList>
    </citation>
    <scope>NUCLEOTIDE SEQUENCE [LARGE SCALE GENOMIC DNA]</scope>
    <source>
        <strain evidence="7 8">NIES-37</strain>
    </source>
</reference>
<keyword evidence="2 5" id="KW-0812">Transmembrane</keyword>
<feature type="transmembrane region" description="Helical" evidence="5">
    <location>
        <begin position="444"/>
        <end position="465"/>
    </location>
</feature>
<dbReference type="Pfam" id="PF07690">
    <property type="entry name" value="MFS_1"/>
    <property type="match status" value="1"/>
</dbReference>
<feature type="transmembrane region" description="Helical" evidence="5">
    <location>
        <begin position="121"/>
        <end position="138"/>
    </location>
</feature>
<dbReference type="InterPro" id="IPR011701">
    <property type="entry name" value="MFS"/>
</dbReference>
<feature type="transmembrane region" description="Helical" evidence="5">
    <location>
        <begin position="78"/>
        <end position="101"/>
    </location>
</feature>
<dbReference type="RefSeq" id="WP_096577029.1">
    <property type="nucleotide sequence ID" value="NZ_CAWNJS010000001.1"/>
</dbReference>
<feature type="transmembrane region" description="Helical" evidence="5">
    <location>
        <begin position="144"/>
        <end position="170"/>
    </location>
</feature>
<dbReference type="Gene3D" id="1.20.1250.20">
    <property type="entry name" value="MFS general substrate transporter like domains"/>
    <property type="match status" value="2"/>
</dbReference>
<feature type="transmembrane region" description="Helical" evidence="5">
    <location>
        <begin position="287"/>
        <end position="308"/>
    </location>
</feature>
<evidence type="ECO:0000256" key="4">
    <source>
        <dbReference type="ARBA" id="ARBA00023136"/>
    </source>
</evidence>
<comment type="subcellular location">
    <subcellularLocation>
        <location evidence="1">Cell membrane</location>
        <topology evidence="1">Multi-pass membrane protein</topology>
    </subcellularLocation>
</comment>
<proteinExistence type="predicted"/>
<feature type="transmembrane region" description="Helical" evidence="5">
    <location>
        <begin position="375"/>
        <end position="393"/>
    </location>
</feature>
<dbReference type="PROSITE" id="PS50850">
    <property type="entry name" value="MFS"/>
    <property type="match status" value="1"/>
</dbReference>
<name>A0A1Z4N094_9CYAN</name>
<dbReference type="EMBL" id="AP018248">
    <property type="protein sequence ID" value="BAY99120.1"/>
    <property type="molecule type" value="Genomic_DNA"/>
</dbReference>
<dbReference type="InterPro" id="IPR036259">
    <property type="entry name" value="MFS_trans_sf"/>
</dbReference>
<evidence type="ECO:0000256" key="3">
    <source>
        <dbReference type="ARBA" id="ARBA00022989"/>
    </source>
</evidence>
<keyword evidence="4 5" id="KW-0472">Membrane</keyword>
<accession>A0A1Z4N094</accession>
<gene>
    <name evidence="7" type="ORF">NIES37_30990</name>
</gene>
<dbReference type="AlphaFoldDB" id="A0A1Z4N094"/>
<dbReference type="InterPro" id="IPR020846">
    <property type="entry name" value="MFS_dom"/>
</dbReference>
<keyword evidence="8" id="KW-1185">Reference proteome</keyword>
<feature type="transmembrane region" description="Helical" evidence="5">
    <location>
        <begin position="191"/>
        <end position="209"/>
    </location>
</feature>
<feature type="transmembrane region" description="Helical" evidence="5">
    <location>
        <begin position="52"/>
        <end position="72"/>
    </location>
</feature>
<evidence type="ECO:0000259" key="6">
    <source>
        <dbReference type="PROSITE" id="PS50850"/>
    </source>
</evidence>
<sequence>MTSVPIETAAPVTLEISQITTPQLTLTSTTKSNSQLYKDAIRTSLKASTLDAVFATVFGVATGGILLSNFLLELGASPVVFGMLSSIPMLVNLVQPLGAYLSERSSSRFYYSLRTHGIARLLWLILGIGIIGSSWIGLTASQLVGLTLLVVLFSSLLGGLGSASWLSWLAMIVPRRLRGRYFGIRNSAASLTNLLCVPLAGLAVSHWYGGTLQGYGVVLFVGIVFGIISLGCQYFQIDMNPAVQNTSLVKYQHISESTTPELEVSCALATPNNEVASIWSNTNFLRFLLYFGFWMLAVNISAPFFNFYMLDRLHLDVSCVTLYGSLQAGASMLLIILWGKLADKIGNRRILIVIGILVALTPVLWMGVSANSWNIWLWLPLLHIFTGGTCAAIDLCNNNMQLGIVPVKNQSIYFAIASAVAGVSGALGTTIGGFIAQFAEQGGLLGLFALSSACRLLAILPLMFVKEPHQ</sequence>
<evidence type="ECO:0000256" key="1">
    <source>
        <dbReference type="ARBA" id="ARBA00004651"/>
    </source>
</evidence>